<dbReference type="AlphaFoldDB" id="A0AAV7KH15"/>
<feature type="domain" description="Pre-mRNA processing factor 4 (PRP4)-like" evidence="5">
    <location>
        <begin position="74"/>
        <end position="127"/>
    </location>
</feature>
<sequence length="504" mass="56284">MSTAEIESDTRGKRRKLETMLDQSEALREGIAAGNIDVSQGNVMDLENLSKMREQKILALFERKKFLKSIVVPTDDEQVKLRLLELDEPRILFGENPADRRDRLKALVAEQQPSPQIADTNKKNISQSTIPGDSKGESADQVWYHLGPDLLKTCRYWLSEYSLSQAKARISIEKSKSEKGTLFQEEKTKQRQAIQKILSSLSNYCSQIGDTRPVSFCHFSPNSKLVATSSWSGDCKIWSIPACDTLHTLKGHKDRASCIKFHPQSTLAQTDTGLNLASCAADGSVFLWSLSSPSPLHALQGHLQRVSRLSFHPSGRFIGTACYDSSWRLWDLETCTEVLHQEGHSAPLYNIAFHPDGSLAGSCGLDAYGRMWDLRSGKCIMLLGGHSGNVLAIDFSPNGVSVATGSEDHSARIWDLRGRRCIYTLPAHKNLVSHVVFQKTTGQYLLTSGYDRIAKAWLHPGWAPLRTLAGHDDKVMCVDVSEDDNYILTTSYDRTFKLWQTTHN</sequence>
<dbReference type="Pfam" id="PF08799">
    <property type="entry name" value="PRP4"/>
    <property type="match status" value="1"/>
</dbReference>
<dbReference type="GO" id="GO:0000398">
    <property type="term" value="P:mRNA splicing, via spliceosome"/>
    <property type="evidence" value="ECO:0007669"/>
    <property type="project" value="TreeGrafter"/>
</dbReference>
<feature type="repeat" description="WD" evidence="3">
    <location>
        <begin position="468"/>
        <end position="504"/>
    </location>
</feature>
<dbReference type="InterPro" id="IPR036285">
    <property type="entry name" value="PRP4-like_sf"/>
</dbReference>
<dbReference type="InterPro" id="IPR001680">
    <property type="entry name" value="WD40_rpt"/>
</dbReference>
<dbReference type="EMBL" id="JAKMXF010000033">
    <property type="protein sequence ID" value="KAI6660423.1"/>
    <property type="molecule type" value="Genomic_DNA"/>
</dbReference>
<feature type="repeat" description="WD" evidence="3">
    <location>
        <begin position="341"/>
        <end position="382"/>
    </location>
</feature>
<dbReference type="InterPro" id="IPR036322">
    <property type="entry name" value="WD40_repeat_dom_sf"/>
</dbReference>
<evidence type="ECO:0000313" key="6">
    <source>
        <dbReference type="EMBL" id="KAI6660423.1"/>
    </source>
</evidence>
<keyword evidence="2" id="KW-0677">Repeat</keyword>
<dbReference type="PRINTS" id="PR00320">
    <property type="entry name" value="GPROTEINBRPT"/>
</dbReference>
<feature type="region of interest" description="Disordered" evidence="4">
    <location>
        <begin position="110"/>
        <end position="137"/>
    </location>
</feature>
<dbReference type="SUPFAM" id="SSF50978">
    <property type="entry name" value="WD40 repeat-like"/>
    <property type="match status" value="1"/>
</dbReference>
<evidence type="ECO:0000256" key="4">
    <source>
        <dbReference type="SAM" id="MobiDB-lite"/>
    </source>
</evidence>
<proteinExistence type="predicted"/>
<gene>
    <name evidence="6" type="ORF">LOD99_14009</name>
</gene>
<dbReference type="PANTHER" id="PTHR19846">
    <property type="entry name" value="WD40 REPEAT PROTEIN"/>
    <property type="match status" value="1"/>
</dbReference>
<dbReference type="Gene3D" id="2.130.10.10">
    <property type="entry name" value="YVTN repeat-like/Quinoprotein amine dehydrogenase"/>
    <property type="match status" value="2"/>
</dbReference>
<dbReference type="SMART" id="SM00320">
    <property type="entry name" value="WD40"/>
    <property type="match status" value="7"/>
</dbReference>
<dbReference type="GO" id="GO:0046540">
    <property type="term" value="C:U4/U6 x U5 tri-snRNP complex"/>
    <property type="evidence" value="ECO:0007669"/>
    <property type="project" value="TreeGrafter"/>
</dbReference>
<dbReference type="Pfam" id="PF00400">
    <property type="entry name" value="WD40"/>
    <property type="match status" value="7"/>
</dbReference>
<dbReference type="PANTHER" id="PTHR19846:SF0">
    <property type="entry name" value="PRE-MRNA PROCESSING FACTOR 4"/>
    <property type="match status" value="1"/>
</dbReference>
<dbReference type="PROSITE" id="PS50082">
    <property type="entry name" value="WD_REPEATS_2"/>
    <property type="match status" value="6"/>
</dbReference>
<protein>
    <submittedName>
        <fullName evidence="6">U4/U6 small nuclear ribonucleoprotein Prp4</fullName>
    </submittedName>
</protein>
<dbReference type="InterPro" id="IPR015943">
    <property type="entry name" value="WD40/YVTN_repeat-like_dom_sf"/>
</dbReference>
<feature type="repeat" description="WD" evidence="3">
    <location>
        <begin position="299"/>
        <end position="340"/>
    </location>
</feature>
<dbReference type="GO" id="GO:0017070">
    <property type="term" value="F:U6 snRNA binding"/>
    <property type="evidence" value="ECO:0007669"/>
    <property type="project" value="TreeGrafter"/>
</dbReference>
<dbReference type="InterPro" id="IPR020472">
    <property type="entry name" value="WD40_PAC1"/>
</dbReference>
<reference evidence="6 7" key="1">
    <citation type="journal article" date="2023" name="BMC Biol.">
        <title>The compact genome of the sponge Oopsacas minuta (Hexactinellida) is lacking key metazoan core genes.</title>
        <authorList>
            <person name="Santini S."/>
            <person name="Schenkelaars Q."/>
            <person name="Jourda C."/>
            <person name="Duchesne M."/>
            <person name="Belahbib H."/>
            <person name="Rocher C."/>
            <person name="Selva M."/>
            <person name="Riesgo A."/>
            <person name="Vervoort M."/>
            <person name="Leys S.P."/>
            <person name="Kodjabachian L."/>
            <person name="Le Bivic A."/>
            <person name="Borchiellini C."/>
            <person name="Claverie J.M."/>
            <person name="Renard E."/>
        </authorList>
    </citation>
    <scope>NUCLEOTIDE SEQUENCE [LARGE SCALE GENOMIC DNA]</scope>
    <source>
        <strain evidence="6">SPO-2</strain>
    </source>
</reference>
<feature type="repeat" description="WD" evidence="3">
    <location>
        <begin position="249"/>
        <end position="298"/>
    </location>
</feature>
<dbReference type="InterPro" id="IPR014906">
    <property type="entry name" value="PRP4-like"/>
</dbReference>
<dbReference type="SMART" id="SM00500">
    <property type="entry name" value="SFM"/>
    <property type="match status" value="1"/>
</dbReference>
<evidence type="ECO:0000256" key="3">
    <source>
        <dbReference type="PROSITE-ProRule" id="PRU00221"/>
    </source>
</evidence>
<dbReference type="FunFam" id="2.130.10.10:FF:001211">
    <property type="entry name" value="CBN-PRP-4 protein"/>
    <property type="match status" value="1"/>
</dbReference>
<dbReference type="FunFam" id="2.130.10.10:FF:000443">
    <property type="entry name" value="U4/U6 small nuclear ribonucleoprotein Prp4"/>
    <property type="match status" value="1"/>
</dbReference>
<feature type="repeat" description="WD" evidence="3">
    <location>
        <begin position="383"/>
        <end position="424"/>
    </location>
</feature>
<dbReference type="CDD" id="cd00200">
    <property type="entry name" value="WD40"/>
    <property type="match status" value="1"/>
</dbReference>
<dbReference type="GO" id="GO:0030621">
    <property type="term" value="F:U4 snRNA binding"/>
    <property type="evidence" value="ECO:0007669"/>
    <property type="project" value="TreeGrafter"/>
</dbReference>
<evidence type="ECO:0000256" key="1">
    <source>
        <dbReference type="ARBA" id="ARBA00022574"/>
    </source>
</evidence>
<keyword evidence="6" id="KW-0687">Ribonucleoprotein</keyword>
<dbReference type="InterPro" id="IPR019775">
    <property type="entry name" value="WD40_repeat_CS"/>
</dbReference>
<dbReference type="SUPFAM" id="SSF158230">
    <property type="entry name" value="PRP4-like"/>
    <property type="match status" value="1"/>
</dbReference>
<dbReference type="PROSITE" id="PS00678">
    <property type="entry name" value="WD_REPEATS_1"/>
    <property type="match status" value="2"/>
</dbReference>
<feature type="compositionally biased region" description="Polar residues" evidence="4">
    <location>
        <begin position="111"/>
        <end position="131"/>
    </location>
</feature>
<comment type="caution">
    <text evidence="6">The sequence shown here is derived from an EMBL/GenBank/DDBJ whole genome shotgun (WGS) entry which is preliminary data.</text>
</comment>
<organism evidence="6 7">
    <name type="scientific">Oopsacas minuta</name>
    <dbReference type="NCBI Taxonomy" id="111878"/>
    <lineage>
        <taxon>Eukaryota</taxon>
        <taxon>Metazoa</taxon>
        <taxon>Porifera</taxon>
        <taxon>Hexactinellida</taxon>
        <taxon>Hexasterophora</taxon>
        <taxon>Lyssacinosida</taxon>
        <taxon>Leucopsacidae</taxon>
        <taxon>Oopsacas</taxon>
    </lineage>
</organism>
<dbReference type="Proteomes" id="UP001165289">
    <property type="component" value="Unassembled WGS sequence"/>
</dbReference>
<feature type="repeat" description="WD" evidence="3">
    <location>
        <begin position="425"/>
        <end position="457"/>
    </location>
</feature>
<dbReference type="PROSITE" id="PS50294">
    <property type="entry name" value="WD_REPEATS_REGION"/>
    <property type="match status" value="4"/>
</dbReference>
<dbReference type="Gene3D" id="4.10.280.110">
    <property type="entry name" value="Pre-mRNA processing factor 4 domain"/>
    <property type="match status" value="1"/>
</dbReference>
<accession>A0AAV7KH15</accession>
<name>A0AAV7KH15_9METZ</name>
<keyword evidence="7" id="KW-1185">Reference proteome</keyword>
<evidence type="ECO:0000313" key="7">
    <source>
        <dbReference type="Proteomes" id="UP001165289"/>
    </source>
</evidence>
<keyword evidence="1 3" id="KW-0853">WD repeat</keyword>
<evidence type="ECO:0000256" key="2">
    <source>
        <dbReference type="ARBA" id="ARBA00022737"/>
    </source>
</evidence>
<evidence type="ECO:0000259" key="5">
    <source>
        <dbReference type="SMART" id="SM00500"/>
    </source>
</evidence>